<dbReference type="RefSeq" id="XP_007828357.1">
    <property type="nucleotide sequence ID" value="XM_007830166.1"/>
</dbReference>
<dbReference type="eggNOG" id="ENOG502SN3P">
    <property type="taxonomic scope" value="Eukaryota"/>
</dbReference>
<protein>
    <recommendedName>
        <fullName evidence="2">F-box domain-containing protein</fullName>
    </recommendedName>
</protein>
<dbReference type="OMA" id="YAKASYR"/>
<feature type="compositionally biased region" description="Basic and acidic residues" evidence="1">
    <location>
        <begin position="585"/>
        <end position="598"/>
    </location>
</feature>
<organism evidence="3 4">
    <name type="scientific">Pestalotiopsis fici (strain W106-1 / CGMCC3.15140)</name>
    <dbReference type="NCBI Taxonomy" id="1229662"/>
    <lineage>
        <taxon>Eukaryota</taxon>
        <taxon>Fungi</taxon>
        <taxon>Dikarya</taxon>
        <taxon>Ascomycota</taxon>
        <taxon>Pezizomycotina</taxon>
        <taxon>Sordariomycetes</taxon>
        <taxon>Xylariomycetidae</taxon>
        <taxon>Amphisphaeriales</taxon>
        <taxon>Sporocadaceae</taxon>
        <taxon>Pestalotiopsis</taxon>
    </lineage>
</organism>
<evidence type="ECO:0000313" key="4">
    <source>
        <dbReference type="Proteomes" id="UP000030651"/>
    </source>
</evidence>
<dbReference type="OrthoDB" id="5273847at2759"/>
<dbReference type="EMBL" id="KI912109">
    <property type="protein sequence ID" value="ETS87757.1"/>
    <property type="molecule type" value="Genomic_DNA"/>
</dbReference>
<evidence type="ECO:0000259" key="2">
    <source>
        <dbReference type="PROSITE" id="PS50181"/>
    </source>
</evidence>
<dbReference type="HOGENOM" id="CLU_006526_1_0_1"/>
<dbReference type="InterPro" id="IPR001810">
    <property type="entry name" value="F-box_dom"/>
</dbReference>
<gene>
    <name evidence="3" type="ORF">PFICI_01585</name>
</gene>
<dbReference type="Pfam" id="PF00646">
    <property type="entry name" value="F-box"/>
    <property type="match status" value="1"/>
</dbReference>
<dbReference type="KEGG" id="pfy:PFICI_01585"/>
<reference evidence="4" key="1">
    <citation type="journal article" date="2015" name="BMC Genomics">
        <title>Genomic and transcriptomic analysis of the endophytic fungus Pestalotiopsis fici reveals its lifestyle and high potential for synthesis of natural products.</title>
        <authorList>
            <person name="Wang X."/>
            <person name="Zhang X."/>
            <person name="Liu L."/>
            <person name="Xiang M."/>
            <person name="Wang W."/>
            <person name="Sun X."/>
            <person name="Che Y."/>
            <person name="Guo L."/>
            <person name="Liu G."/>
            <person name="Guo L."/>
            <person name="Wang C."/>
            <person name="Yin W.B."/>
            <person name="Stadler M."/>
            <person name="Zhang X."/>
            <person name="Liu X."/>
        </authorList>
    </citation>
    <scope>NUCLEOTIDE SEQUENCE [LARGE SCALE GENOMIC DNA]</scope>
    <source>
        <strain evidence="4">W106-1 / CGMCC3.15140</strain>
    </source>
</reference>
<evidence type="ECO:0000256" key="1">
    <source>
        <dbReference type="SAM" id="MobiDB-lite"/>
    </source>
</evidence>
<dbReference type="Proteomes" id="UP000030651">
    <property type="component" value="Unassembled WGS sequence"/>
</dbReference>
<dbReference type="SUPFAM" id="SSF81383">
    <property type="entry name" value="F-box domain"/>
    <property type="match status" value="1"/>
</dbReference>
<feature type="domain" description="F-box" evidence="2">
    <location>
        <begin position="400"/>
        <end position="444"/>
    </location>
</feature>
<sequence>MFKHPMPTCQLCGIGFETGRIRTPAEPRGAGWHSRGPASLGDLRGFLQGDGDFGSPTLSHMADGRDRLCPPSAGCMVDKRWKKGTELLDAPGLVDNFFDREVEPGPQGDYYDAYVSESSEEDDPYEYDSNYESDSESSVTYQSDADTPSVLANTKSSASPIRSDSPATVHSQALIPVRDKVMVNYEYEDFNYEHISGGPNCQWRVDRRLVFNGHFISADEMRGCNTVQCFVAKSDNWVPEPDDQKFEISGRFFLSGLGYQWARQGNWRASVCPPRHDIEDVKAINNFHMSEGPGVPCLPFHPTCLEVFKRVSTQRSGAIDYEGLFAWWFIASGEVYDNFPRDPAAIRARSYQDKPGDEFVVANPCFMTKLASIVASSDRSDEPSFGHNTTVFRAARKAAGDMFASLPRELLLIILDPLGSKDIANLRLASRSFHQLPQSVFRTLTLRELPWLWEAWSSMEYSKWAYHKPSELLPTYERREIRDEFLSRAETVLAEEARAVQDPEPYHAAISALREENAKEEEALKNYPESPAPLQLHEKTDWYHLRCELARNHSTLLGLRNRRRIWKDCEEILNQIDGHRADAERYRQEVEDGAHPDDFLMSDDEEDGSDDDEEW</sequence>
<dbReference type="InterPro" id="IPR036047">
    <property type="entry name" value="F-box-like_dom_sf"/>
</dbReference>
<keyword evidence="4" id="KW-1185">Reference proteome</keyword>
<feature type="region of interest" description="Disordered" evidence="1">
    <location>
        <begin position="585"/>
        <end position="615"/>
    </location>
</feature>
<feature type="compositionally biased region" description="Polar residues" evidence="1">
    <location>
        <begin position="139"/>
        <end position="165"/>
    </location>
</feature>
<dbReference type="GeneID" id="19266598"/>
<proteinExistence type="predicted"/>
<evidence type="ECO:0000313" key="3">
    <source>
        <dbReference type="EMBL" id="ETS87757.1"/>
    </source>
</evidence>
<dbReference type="CDD" id="cd09917">
    <property type="entry name" value="F-box_SF"/>
    <property type="match status" value="1"/>
</dbReference>
<dbReference type="AlphaFoldDB" id="W3XQH4"/>
<feature type="region of interest" description="Disordered" evidence="1">
    <location>
        <begin position="117"/>
        <end position="165"/>
    </location>
</feature>
<dbReference type="PROSITE" id="PS50181">
    <property type="entry name" value="FBOX"/>
    <property type="match status" value="1"/>
</dbReference>
<name>W3XQH4_PESFW</name>
<accession>W3XQH4</accession>
<feature type="compositionally biased region" description="Acidic residues" evidence="1">
    <location>
        <begin position="600"/>
        <end position="615"/>
    </location>
</feature>
<feature type="compositionally biased region" description="Acidic residues" evidence="1">
    <location>
        <begin position="118"/>
        <end position="135"/>
    </location>
</feature>
<dbReference type="InParanoid" id="W3XQH4"/>